<feature type="transmembrane region" description="Helical" evidence="21">
    <location>
        <begin position="691"/>
        <end position="712"/>
    </location>
</feature>
<dbReference type="GO" id="GO:0043682">
    <property type="term" value="F:P-type divalent copper transporter activity"/>
    <property type="evidence" value="ECO:0007669"/>
    <property type="project" value="TreeGrafter"/>
</dbReference>
<dbReference type="Gene3D" id="3.40.1110.10">
    <property type="entry name" value="Calcium-transporting ATPase, cytoplasmic domain N"/>
    <property type="match status" value="1"/>
</dbReference>
<sequence length="825" mass="88061">MQSRFNVTGMSCAACSAHVEKAVKQLDGIQNVEVNLLTGSMTADFNENILSDDDIINAVISAGYGASSAQNAKSDKPKTSNDEVKQMKFRISVSFVFLIILMYVSMGHMMGVPLPSFLTGAENAVSFALTQFLLTLPIVIVNKKYYISGFKSLIHKAPAMDTLIAVGSSAALIYSIFALYQIGFGLGHNNINLVKHYMHDLYFESAAMILTLVTLGKYLESRAKKQTTEAISKLMNLRPQTATVIRDDKEITIPIDSVVIGDIVVVRAGQSVPVDGTIISGNAVLDESALTGESLPVDKTINDTVISASISKGGYFTFKATKVGNDTTLSQMIKLVEDASASKAPIAKLADKVSGVFVPVVLLIALATFIIWLMLGKDLSFALSSAITVLVISCPCALGLATPVAIMVGTGVGAKNGVIFRSAEALEHLHSVNAVVLDKTGTITEGKPVVTDIITANNFTQNELLELAYSLEALSEHPLAQAIVNYCKDKNIKITKADNFETLSGKGITANINNIFCVSGNIKLFNELGIQITENTELANQGKTPLYFAKDNKLVGIIAVADAVKINSGFAVDTLEKMGISVTMLTGDNQKTANAIAQSVNIKSVIYEVMPQDKEKHIKSLQESGKTVAMIGDGINDAPALARADVGIAIGAGTDIAIESADIVLMKSDLVDAVNAILLSKNVIRNIKQNLFWAFIYNCIGIPLAAGIFSPALRLTPMFGAAAMSLSSVCVVMNALRLNGFKAIKNNKTIVKEDVKMKKTIKIEGMMCPRCSSHVKDALIKLDGVSNAEVSHETGLAELTLDKDISNDILSKAVTDAGYDVVEIL</sequence>
<dbReference type="PANTHER" id="PTHR43520">
    <property type="entry name" value="ATP7, ISOFORM B"/>
    <property type="match status" value="1"/>
</dbReference>
<accession>A0A9D1PKM0</accession>
<dbReference type="Gene3D" id="3.30.70.100">
    <property type="match status" value="2"/>
</dbReference>
<evidence type="ECO:0000256" key="16">
    <source>
        <dbReference type="ARBA" id="ARBA00023065"/>
    </source>
</evidence>
<comment type="caution">
    <text evidence="23">The sequence shown here is derived from an EMBL/GenBank/DDBJ whole genome shotgun (WGS) entry which is preliminary data.</text>
</comment>
<name>A0A9D1PKM0_9FIRM</name>
<evidence type="ECO:0000256" key="15">
    <source>
        <dbReference type="ARBA" id="ARBA00023008"/>
    </source>
</evidence>
<dbReference type="PRINTS" id="PR00119">
    <property type="entry name" value="CATATPASE"/>
</dbReference>
<dbReference type="NCBIfam" id="TIGR00003">
    <property type="entry name" value="copper ion binding protein"/>
    <property type="match status" value="2"/>
</dbReference>
<dbReference type="GO" id="GO:0055070">
    <property type="term" value="P:copper ion homeostasis"/>
    <property type="evidence" value="ECO:0007669"/>
    <property type="project" value="TreeGrafter"/>
</dbReference>
<reference evidence="23" key="1">
    <citation type="journal article" date="2021" name="PeerJ">
        <title>Extensive microbial diversity within the chicken gut microbiome revealed by metagenomics and culture.</title>
        <authorList>
            <person name="Gilroy R."/>
            <person name="Ravi A."/>
            <person name="Getino M."/>
            <person name="Pursley I."/>
            <person name="Horton D.L."/>
            <person name="Alikhan N.F."/>
            <person name="Baker D."/>
            <person name="Gharbi K."/>
            <person name="Hall N."/>
            <person name="Watson M."/>
            <person name="Adriaenssens E.M."/>
            <person name="Foster-Nyarko E."/>
            <person name="Jarju S."/>
            <person name="Secka A."/>
            <person name="Antonio M."/>
            <person name="Oren A."/>
            <person name="Chaudhuri R.R."/>
            <person name="La Ragione R."/>
            <person name="Hildebrand F."/>
            <person name="Pallen M.J."/>
        </authorList>
    </citation>
    <scope>NUCLEOTIDE SEQUENCE</scope>
    <source>
        <strain evidence="23">CHK193-4272</strain>
    </source>
</reference>
<keyword evidence="9 21" id="KW-0547">Nucleotide-binding</keyword>
<dbReference type="SUPFAM" id="SSF55008">
    <property type="entry name" value="HMA, heavy metal-associated domain"/>
    <property type="match status" value="2"/>
</dbReference>
<proteinExistence type="inferred from homology"/>
<evidence type="ECO:0000256" key="13">
    <source>
        <dbReference type="ARBA" id="ARBA00022967"/>
    </source>
</evidence>
<evidence type="ECO:0000256" key="14">
    <source>
        <dbReference type="ARBA" id="ARBA00022989"/>
    </source>
</evidence>
<dbReference type="FunFam" id="2.70.150.10:FF:000002">
    <property type="entry name" value="Copper-transporting ATPase 1, putative"/>
    <property type="match status" value="1"/>
</dbReference>
<dbReference type="InterPro" id="IPR023298">
    <property type="entry name" value="ATPase_P-typ_TM_dom_sf"/>
</dbReference>
<evidence type="ECO:0000259" key="22">
    <source>
        <dbReference type="PROSITE" id="PS50846"/>
    </source>
</evidence>
<evidence type="ECO:0000256" key="1">
    <source>
        <dbReference type="ARBA" id="ARBA00004651"/>
    </source>
</evidence>
<dbReference type="GO" id="GO:0140581">
    <property type="term" value="F:P-type monovalent copper transporter activity"/>
    <property type="evidence" value="ECO:0007669"/>
    <property type="project" value="UniProtKB-EC"/>
</dbReference>
<dbReference type="FunFam" id="3.40.50.1000:FF:000144">
    <property type="entry name" value="copper-transporting ATPase 1 isoform X2"/>
    <property type="match status" value="1"/>
</dbReference>
<comment type="similarity">
    <text evidence="2 21">Belongs to the cation transport ATPase (P-type) (TC 3.A.3) family. Type IB subfamily.</text>
</comment>
<dbReference type="FunFam" id="3.30.70.100:FF:000001">
    <property type="entry name" value="ATPase copper transporting beta"/>
    <property type="match status" value="1"/>
</dbReference>
<dbReference type="InterPro" id="IPR036412">
    <property type="entry name" value="HAD-like_sf"/>
</dbReference>
<evidence type="ECO:0000256" key="18">
    <source>
        <dbReference type="ARBA" id="ARBA00029719"/>
    </source>
</evidence>
<dbReference type="Pfam" id="PF00702">
    <property type="entry name" value="Hydrolase"/>
    <property type="match status" value="1"/>
</dbReference>
<keyword evidence="5" id="KW-0813">Transport</keyword>
<evidence type="ECO:0000256" key="9">
    <source>
        <dbReference type="ARBA" id="ARBA00022741"/>
    </source>
</evidence>
<dbReference type="NCBIfam" id="TIGR01511">
    <property type="entry name" value="ATPase-IB1_Cu"/>
    <property type="match status" value="1"/>
</dbReference>
<dbReference type="InterPro" id="IPR006122">
    <property type="entry name" value="HMA_Cu_ion-bd"/>
</dbReference>
<evidence type="ECO:0000256" key="6">
    <source>
        <dbReference type="ARBA" id="ARBA00022692"/>
    </source>
</evidence>
<evidence type="ECO:0000256" key="7">
    <source>
        <dbReference type="ARBA" id="ARBA00022723"/>
    </source>
</evidence>
<keyword evidence="13" id="KW-1278">Translocase</keyword>
<dbReference type="PANTHER" id="PTHR43520:SF8">
    <property type="entry name" value="P-TYPE CU(+) TRANSPORTER"/>
    <property type="match status" value="1"/>
</dbReference>
<evidence type="ECO:0000256" key="4">
    <source>
        <dbReference type="ARBA" id="ARBA00015102"/>
    </source>
</evidence>
<dbReference type="SFLD" id="SFLDF00027">
    <property type="entry name" value="p-type_atpase"/>
    <property type="match status" value="1"/>
</dbReference>
<evidence type="ECO:0000256" key="10">
    <source>
        <dbReference type="ARBA" id="ARBA00022796"/>
    </source>
</evidence>
<evidence type="ECO:0000256" key="8">
    <source>
        <dbReference type="ARBA" id="ARBA00022737"/>
    </source>
</evidence>
<keyword evidence="21" id="KW-1003">Cell membrane</keyword>
<dbReference type="Gene3D" id="3.40.50.1000">
    <property type="entry name" value="HAD superfamily/HAD-like"/>
    <property type="match status" value="1"/>
</dbReference>
<dbReference type="InterPro" id="IPR059000">
    <property type="entry name" value="ATPase_P-type_domA"/>
</dbReference>
<evidence type="ECO:0000313" key="24">
    <source>
        <dbReference type="Proteomes" id="UP000886808"/>
    </source>
</evidence>
<feature type="transmembrane region" description="Helical" evidence="21">
    <location>
        <begin position="381"/>
        <end position="406"/>
    </location>
</feature>
<dbReference type="EC" id="7.2.2.8" evidence="3"/>
<dbReference type="InterPro" id="IPR044492">
    <property type="entry name" value="P_typ_ATPase_HD_dom"/>
</dbReference>
<dbReference type="SFLD" id="SFLDG00002">
    <property type="entry name" value="C1.7:_P-type_atpase_like"/>
    <property type="match status" value="1"/>
</dbReference>
<evidence type="ECO:0000256" key="20">
    <source>
        <dbReference type="ARBA" id="ARBA00049289"/>
    </source>
</evidence>
<comment type="subcellular location">
    <subcellularLocation>
        <location evidence="1">Cell membrane</location>
        <topology evidence="1">Multi-pass membrane protein</topology>
    </subcellularLocation>
</comment>
<keyword evidence="6 21" id="KW-0812">Transmembrane</keyword>
<dbReference type="InterPro" id="IPR001757">
    <property type="entry name" value="P_typ_ATPase"/>
</dbReference>
<dbReference type="SUPFAM" id="SSF81653">
    <property type="entry name" value="Calcium ATPase, transduction domain A"/>
    <property type="match status" value="1"/>
</dbReference>
<feature type="transmembrane region" description="Helical" evidence="21">
    <location>
        <begin position="95"/>
        <end position="118"/>
    </location>
</feature>
<dbReference type="InterPro" id="IPR023214">
    <property type="entry name" value="HAD_sf"/>
</dbReference>
<keyword evidence="15" id="KW-0186">Copper</keyword>
<evidence type="ECO:0000256" key="11">
    <source>
        <dbReference type="ARBA" id="ARBA00022840"/>
    </source>
</evidence>
<dbReference type="SUPFAM" id="SSF56784">
    <property type="entry name" value="HAD-like"/>
    <property type="match status" value="1"/>
</dbReference>
<dbReference type="GO" id="GO:0005524">
    <property type="term" value="F:ATP binding"/>
    <property type="evidence" value="ECO:0007669"/>
    <property type="project" value="UniProtKB-UniRule"/>
</dbReference>
<feature type="transmembrane region" description="Helical" evidence="21">
    <location>
        <begin position="718"/>
        <end position="736"/>
    </location>
</feature>
<dbReference type="Proteomes" id="UP000886808">
    <property type="component" value="Unassembled WGS sequence"/>
</dbReference>
<dbReference type="NCBIfam" id="TIGR01494">
    <property type="entry name" value="ATPase_P-type"/>
    <property type="match status" value="1"/>
</dbReference>
<dbReference type="PROSITE" id="PS50846">
    <property type="entry name" value="HMA_2"/>
    <property type="match status" value="2"/>
</dbReference>
<dbReference type="GO" id="GO:0005507">
    <property type="term" value="F:copper ion binding"/>
    <property type="evidence" value="ECO:0007669"/>
    <property type="project" value="InterPro"/>
</dbReference>
<feature type="transmembrane region" description="Helical" evidence="21">
    <location>
        <begin position="202"/>
        <end position="219"/>
    </location>
</feature>
<evidence type="ECO:0000256" key="21">
    <source>
        <dbReference type="RuleBase" id="RU362081"/>
    </source>
</evidence>
<dbReference type="InterPro" id="IPR006121">
    <property type="entry name" value="HMA_dom"/>
</dbReference>
<dbReference type="PROSITE" id="PS01047">
    <property type="entry name" value="HMA_1"/>
    <property type="match status" value="1"/>
</dbReference>
<evidence type="ECO:0000313" key="23">
    <source>
        <dbReference type="EMBL" id="HIV62827.1"/>
    </source>
</evidence>
<protein>
    <recommendedName>
        <fullName evidence="4">Copper-exporting P-type ATPase</fullName>
        <ecNumber evidence="3">7.2.2.8</ecNumber>
    </recommendedName>
    <alternativeName>
        <fullName evidence="18">Copper-exporting P-type ATPase A</fullName>
    </alternativeName>
    <alternativeName>
        <fullName evidence="19">Cu(+)-exporting ATPase</fullName>
    </alternativeName>
</protein>
<evidence type="ECO:0000256" key="19">
    <source>
        <dbReference type="ARBA" id="ARBA00033239"/>
    </source>
</evidence>
<keyword evidence="11 21" id="KW-0067">ATP-binding</keyword>
<dbReference type="SFLD" id="SFLDS00003">
    <property type="entry name" value="Haloacid_Dehalogenase"/>
    <property type="match status" value="1"/>
</dbReference>
<gene>
    <name evidence="23" type="ORF">H9746_08320</name>
</gene>
<dbReference type="GO" id="GO:0016887">
    <property type="term" value="F:ATP hydrolysis activity"/>
    <property type="evidence" value="ECO:0007669"/>
    <property type="project" value="InterPro"/>
</dbReference>
<dbReference type="InterPro" id="IPR008250">
    <property type="entry name" value="ATPase_P-typ_transduc_dom_A_sf"/>
</dbReference>
<dbReference type="InterPro" id="IPR023299">
    <property type="entry name" value="ATPase_P-typ_cyto_dom_N"/>
</dbReference>
<dbReference type="InterPro" id="IPR017969">
    <property type="entry name" value="Heavy-metal-associated_CS"/>
</dbReference>
<keyword evidence="12" id="KW-0460">Magnesium</keyword>
<dbReference type="GO" id="GO:0005886">
    <property type="term" value="C:plasma membrane"/>
    <property type="evidence" value="ECO:0007669"/>
    <property type="project" value="UniProtKB-SubCell"/>
</dbReference>
<feature type="domain" description="HMA" evidence="22">
    <location>
        <begin position="757"/>
        <end position="822"/>
    </location>
</feature>
<dbReference type="EMBL" id="DXIE01000048">
    <property type="protein sequence ID" value="HIV62827.1"/>
    <property type="molecule type" value="Genomic_DNA"/>
</dbReference>
<dbReference type="Pfam" id="PF00403">
    <property type="entry name" value="HMA"/>
    <property type="match status" value="2"/>
</dbReference>
<keyword evidence="7 21" id="KW-0479">Metal-binding</keyword>
<organism evidence="23 24">
    <name type="scientific">Candidatus Butyricicoccus avistercoris</name>
    <dbReference type="NCBI Taxonomy" id="2838518"/>
    <lineage>
        <taxon>Bacteria</taxon>
        <taxon>Bacillati</taxon>
        <taxon>Bacillota</taxon>
        <taxon>Clostridia</taxon>
        <taxon>Eubacteriales</taxon>
        <taxon>Butyricicoccaceae</taxon>
        <taxon>Butyricicoccus</taxon>
    </lineage>
</organism>
<evidence type="ECO:0000256" key="17">
    <source>
        <dbReference type="ARBA" id="ARBA00023136"/>
    </source>
</evidence>
<keyword evidence="17 21" id="KW-0472">Membrane</keyword>
<dbReference type="PRINTS" id="PR00943">
    <property type="entry name" value="CUATPASE"/>
</dbReference>
<evidence type="ECO:0000256" key="5">
    <source>
        <dbReference type="ARBA" id="ARBA00022448"/>
    </source>
</evidence>
<comment type="catalytic activity">
    <reaction evidence="20">
        <text>Cu(+)(in) + ATP + H2O = Cu(+)(out) + ADP + phosphate + H(+)</text>
        <dbReference type="Rhea" id="RHEA:25792"/>
        <dbReference type="ChEBI" id="CHEBI:15377"/>
        <dbReference type="ChEBI" id="CHEBI:15378"/>
        <dbReference type="ChEBI" id="CHEBI:30616"/>
        <dbReference type="ChEBI" id="CHEBI:43474"/>
        <dbReference type="ChEBI" id="CHEBI:49552"/>
        <dbReference type="ChEBI" id="CHEBI:456216"/>
        <dbReference type="EC" id="7.2.2.8"/>
    </reaction>
</comment>
<evidence type="ECO:0000256" key="12">
    <source>
        <dbReference type="ARBA" id="ARBA00022842"/>
    </source>
</evidence>
<dbReference type="CDD" id="cd02094">
    <property type="entry name" value="P-type_ATPase_Cu-like"/>
    <property type="match status" value="1"/>
</dbReference>
<feature type="transmembrane region" description="Helical" evidence="21">
    <location>
        <begin position="353"/>
        <end position="375"/>
    </location>
</feature>
<dbReference type="InterPro" id="IPR027256">
    <property type="entry name" value="P-typ_ATPase_IB"/>
</dbReference>
<keyword evidence="8" id="KW-0677">Repeat</keyword>
<dbReference type="CDD" id="cd00371">
    <property type="entry name" value="HMA"/>
    <property type="match status" value="2"/>
</dbReference>
<dbReference type="NCBIfam" id="TIGR01525">
    <property type="entry name" value="ATPase-IB_hvy"/>
    <property type="match status" value="1"/>
</dbReference>
<keyword evidence="16" id="KW-0406">Ion transport</keyword>
<feature type="domain" description="HMA" evidence="22">
    <location>
        <begin position="1"/>
        <end position="67"/>
    </location>
</feature>
<dbReference type="Gene3D" id="2.70.150.10">
    <property type="entry name" value="Calcium-transporting ATPase, cytoplasmic transduction domain A"/>
    <property type="match status" value="1"/>
</dbReference>
<evidence type="ECO:0000256" key="2">
    <source>
        <dbReference type="ARBA" id="ARBA00006024"/>
    </source>
</evidence>
<feature type="transmembrane region" description="Helical" evidence="21">
    <location>
        <begin position="162"/>
        <end position="182"/>
    </location>
</feature>
<dbReference type="Pfam" id="PF00122">
    <property type="entry name" value="E1-E2_ATPase"/>
    <property type="match status" value="1"/>
</dbReference>
<reference evidence="23" key="2">
    <citation type="submission" date="2021-04" db="EMBL/GenBank/DDBJ databases">
        <authorList>
            <person name="Gilroy R."/>
        </authorList>
    </citation>
    <scope>NUCLEOTIDE SEQUENCE</scope>
    <source>
        <strain evidence="23">CHK193-4272</strain>
    </source>
</reference>
<dbReference type="AlphaFoldDB" id="A0A9D1PKM0"/>
<evidence type="ECO:0000256" key="3">
    <source>
        <dbReference type="ARBA" id="ARBA00012517"/>
    </source>
</evidence>
<dbReference type="InterPro" id="IPR036163">
    <property type="entry name" value="HMA_dom_sf"/>
</dbReference>
<dbReference type="InterPro" id="IPR018303">
    <property type="entry name" value="ATPase_P-typ_P_site"/>
</dbReference>
<dbReference type="SUPFAM" id="SSF81665">
    <property type="entry name" value="Calcium ATPase, transmembrane domain M"/>
    <property type="match status" value="1"/>
</dbReference>
<feature type="transmembrane region" description="Helical" evidence="21">
    <location>
        <begin position="124"/>
        <end position="141"/>
    </location>
</feature>
<keyword evidence="10" id="KW-0187">Copper transport</keyword>
<keyword evidence="14 21" id="KW-1133">Transmembrane helix</keyword>
<dbReference type="PROSITE" id="PS00154">
    <property type="entry name" value="ATPASE_E1_E2"/>
    <property type="match status" value="1"/>
</dbReference>